<keyword evidence="11" id="KW-1185">Reference proteome</keyword>
<keyword evidence="4" id="KW-0964">Secreted</keyword>
<dbReference type="InterPro" id="IPR041033">
    <property type="entry name" value="SpaA_PFL_dom_1"/>
</dbReference>
<keyword evidence="8" id="KW-1133">Transmembrane helix</keyword>
<evidence type="ECO:0000256" key="5">
    <source>
        <dbReference type="ARBA" id="ARBA00022729"/>
    </source>
</evidence>
<dbReference type="PROSITE" id="PS50847">
    <property type="entry name" value="GRAM_POS_ANCHORING"/>
    <property type="match status" value="1"/>
</dbReference>
<gene>
    <name evidence="10" type="ORF">N784_02890</name>
</gene>
<keyword evidence="8" id="KW-0472">Membrane</keyword>
<feature type="region of interest" description="Disordered" evidence="7">
    <location>
        <begin position="110"/>
        <end position="152"/>
    </location>
</feature>
<keyword evidence="3" id="KW-0134">Cell wall</keyword>
<evidence type="ECO:0000259" key="9">
    <source>
        <dbReference type="PROSITE" id="PS50847"/>
    </source>
</evidence>
<dbReference type="Pfam" id="PF00746">
    <property type="entry name" value="Gram_pos_anchor"/>
    <property type="match status" value="1"/>
</dbReference>
<dbReference type="PANTHER" id="PTHR36108">
    <property type="entry name" value="COLOSSIN-B-RELATED"/>
    <property type="match status" value="1"/>
</dbReference>
<evidence type="ECO:0000313" key="11">
    <source>
        <dbReference type="Proteomes" id="UP000030401"/>
    </source>
</evidence>
<accession>A0A0A5G1W6</accession>
<proteinExistence type="inferred from homology"/>
<dbReference type="Gene3D" id="2.60.40.10">
    <property type="entry name" value="Immunoglobulins"/>
    <property type="match status" value="1"/>
</dbReference>
<dbReference type="InterPro" id="IPR019931">
    <property type="entry name" value="LPXTG_anchor"/>
</dbReference>
<keyword evidence="8" id="KW-0812">Transmembrane</keyword>
<dbReference type="SUPFAM" id="SSF49478">
    <property type="entry name" value="Cna protein B-type domain"/>
    <property type="match status" value="1"/>
</dbReference>
<sequence length="185" mass="20516">IDKGQQETVTLTAENMISTAQVALTKVDADNNEMTLEGAVFNIVNEKGNIVHEGLTTDEDGLIKADLKPGQYAFVETKAPFGYELDNTPIEFTIDKGMSEALSLTFENKIGTDEVENPSDDQDSESTITDSNDDHHDNDYENNNQSNPNTELPNTATNMFNWLLLGSIILVIGFGLFYFSKRRID</sequence>
<reference evidence="10 11" key="1">
    <citation type="submission" date="2013-08" db="EMBL/GenBank/DDBJ databases">
        <authorList>
            <person name="Huang J."/>
            <person name="Wang G."/>
        </authorList>
    </citation>
    <scope>NUCLEOTIDE SEQUENCE [LARGE SCALE GENOMIC DNA]</scope>
    <source>
        <strain evidence="10 11">JSM 072002</strain>
    </source>
</reference>
<feature type="compositionally biased region" description="Acidic residues" evidence="7">
    <location>
        <begin position="113"/>
        <end position="124"/>
    </location>
</feature>
<evidence type="ECO:0000256" key="3">
    <source>
        <dbReference type="ARBA" id="ARBA00022512"/>
    </source>
</evidence>
<dbReference type="Proteomes" id="UP000030401">
    <property type="component" value="Unassembled WGS sequence"/>
</dbReference>
<comment type="caution">
    <text evidence="10">The sequence shown here is derived from an EMBL/GenBank/DDBJ whole genome shotgun (WGS) entry which is preliminary data.</text>
</comment>
<evidence type="ECO:0000313" key="10">
    <source>
        <dbReference type="EMBL" id="KGX87091.1"/>
    </source>
</evidence>
<evidence type="ECO:0000256" key="8">
    <source>
        <dbReference type="SAM" id="Phobius"/>
    </source>
</evidence>
<evidence type="ECO:0000256" key="6">
    <source>
        <dbReference type="ARBA" id="ARBA00023088"/>
    </source>
</evidence>
<organism evidence="10 11">
    <name type="scientific">Pontibacillus litoralis JSM 072002</name>
    <dbReference type="NCBI Taxonomy" id="1385512"/>
    <lineage>
        <taxon>Bacteria</taxon>
        <taxon>Bacillati</taxon>
        <taxon>Bacillota</taxon>
        <taxon>Bacilli</taxon>
        <taxon>Bacillales</taxon>
        <taxon>Bacillaceae</taxon>
        <taxon>Pontibacillus</taxon>
    </lineage>
</organism>
<dbReference type="STRING" id="1385512.N784_02890"/>
<dbReference type="eggNOG" id="COG4932">
    <property type="taxonomic scope" value="Bacteria"/>
</dbReference>
<dbReference type="OrthoDB" id="2056845at2"/>
<evidence type="ECO:0000256" key="4">
    <source>
        <dbReference type="ARBA" id="ARBA00022525"/>
    </source>
</evidence>
<keyword evidence="6" id="KW-0572">Peptidoglycan-anchor</keyword>
<evidence type="ECO:0000256" key="7">
    <source>
        <dbReference type="SAM" id="MobiDB-lite"/>
    </source>
</evidence>
<dbReference type="InterPro" id="IPR013783">
    <property type="entry name" value="Ig-like_fold"/>
</dbReference>
<feature type="transmembrane region" description="Helical" evidence="8">
    <location>
        <begin position="159"/>
        <end position="179"/>
    </location>
</feature>
<evidence type="ECO:0000256" key="2">
    <source>
        <dbReference type="ARBA" id="ARBA00007257"/>
    </source>
</evidence>
<dbReference type="EMBL" id="AVPG01000009">
    <property type="protein sequence ID" value="KGX87091.1"/>
    <property type="molecule type" value="Genomic_DNA"/>
</dbReference>
<name>A0A0A5G1W6_9BACI</name>
<keyword evidence="5" id="KW-0732">Signal</keyword>
<evidence type="ECO:0000256" key="1">
    <source>
        <dbReference type="ARBA" id="ARBA00004168"/>
    </source>
</evidence>
<feature type="domain" description="Gram-positive cocci surface proteins LPxTG" evidence="9">
    <location>
        <begin position="152"/>
        <end position="185"/>
    </location>
</feature>
<dbReference type="Pfam" id="PF17802">
    <property type="entry name" value="SpaA"/>
    <property type="match status" value="1"/>
</dbReference>
<dbReference type="PANTHER" id="PTHR36108:SF13">
    <property type="entry name" value="COLOSSIN-B-RELATED"/>
    <property type="match status" value="1"/>
</dbReference>
<dbReference type="RefSeq" id="WP_036833902.1">
    <property type="nucleotide sequence ID" value="NZ_AVPG01000009.1"/>
</dbReference>
<protein>
    <recommendedName>
        <fullName evidence="9">Gram-positive cocci surface proteins LPxTG domain-containing protein</fullName>
    </recommendedName>
</protein>
<dbReference type="AlphaFoldDB" id="A0A0A5G1W6"/>
<feature type="non-terminal residue" evidence="10">
    <location>
        <position position="1"/>
    </location>
</feature>
<dbReference type="NCBIfam" id="TIGR01167">
    <property type="entry name" value="LPXTG_anchor"/>
    <property type="match status" value="1"/>
</dbReference>
<comment type="subcellular location">
    <subcellularLocation>
        <location evidence="1">Secreted</location>
        <location evidence="1">Cell wall</location>
        <topology evidence="1">Peptidoglycan-anchor</topology>
    </subcellularLocation>
</comment>
<comment type="similarity">
    <text evidence="2">Belongs to the serine-aspartate repeat-containing protein (SDr) family.</text>
</comment>